<sequence length="187" mass="20264">MSLYGLLALQFCICAVVVAVGLRTVRQTRNEIEANIARRAKRDEEHKRFLAQLQEAAAHPELPVSQFVTAWAKPSVLRLTLDLTDPDLVVDVGRLARDSERLLAGLGEYEVKLGGRGLIFTEAKAAPGQVVFTLTPADLNGADLRIKEVAEALNATFDPLTRRREQLPSFGSLPAEVSGAHASPLAA</sequence>
<comment type="caution">
    <text evidence="1">The sequence shown here is derived from an EMBL/GenBank/DDBJ whole genome shotgun (WGS) entry which is preliminary data.</text>
</comment>
<protein>
    <submittedName>
        <fullName evidence="1">Uncharacterized protein</fullName>
    </submittedName>
</protein>
<proteinExistence type="predicted"/>
<reference evidence="2" key="1">
    <citation type="journal article" date="2023" name="Mar. Drugs">
        <title>Gemmata algarum, a Novel Planctomycete Isolated from an Algal Mat, Displays Antimicrobial Activity.</title>
        <authorList>
            <person name="Kumar G."/>
            <person name="Kallscheuer N."/>
            <person name="Kashif M."/>
            <person name="Ahamad S."/>
            <person name="Jagadeeshwari U."/>
            <person name="Pannikurungottu S."/>
            <person name="Haufschild T."/>
            <person name="Kabuu M."/>
            <person name="Sasikala C."/>
            <person name="Jogler C."/>
            <person name="Ramana C."/>
        </authorList>
    </citation>
    <scope>NUCLEOTIDE SEQUENCE [LARGE SCALE GENOMIC DNA]</scope>
    <source>
        <strain evidence="2">JC673</strain>
    </source>
</reference>
<evidence type="ECO:0000313" key="2">
    <source>
        <dbReference type="Proteomes" id="UP001272242"/>
    </source>
</evidence>
<organism evidence="1 2">
    <name type="scientific">Gemmata algarum</name>
    <dbReference type="NCBI Taxonomy" id="2975278"/>
    <lineage>
        <taxon>Bacteria</taxon>
        <taxon>Pseudomonadati</taxon>
        <taxon>Planctomycetota</taxon>
        <taxon>Planctomycetia</taxon>
        <taxon>Gemmatales</taxon>
        <taxon>Gemmataceae</taxon>
        <taxon>Gemmata</taxon>
    </lineage>
</organism>
<accession>A0ABU5EZD0</accession>
<gene>
    <name evidence="1" type="ORF">R5W23_001019</name>
</gene>
<dbReference type="RefSeq" id="WP_320686533.1">
    <property type="nucleotide sequence ID" value="NZ_JAXBLV010000144.1"/>
</dbReference>
<evidence type="ECO:0000313" key="1">
    <source>
        <dbReference type="EMBL" id="MDY3559847.1"/>
    </source>
</evidence>
<keyword evidence="2" id="KW-1185">Reference proteome</keyword>
<dbReference type="EMBL" id="JAXBLV010000144">
    <property type="protein sequence ID" value="MDY3559847.1"/>
    <property type="molecule type" value="Genomic_DNA"/>
</dbReference>
<dbReference type="Proteomes" id="UP001272242">
    <property type="component" value="Unassembled WGS sequence"/>
</dbReference>
<name>A0ABU5EZD0_9BACT</name>